<reference evidence="1 2" key="1">
    <citation type="submission" date="2021-06" db="EMBL/GenBank/DDBJ databases">
        <title>Caerostris darwini draft genome.</title>
        <authorList>
            <person name="Kono N."/>
            <person name="Arakawa K."/>
        </authorList>
    </citation>
    <scope>NUCLEOTIDE SEQUENCE [LARGE SCALE GENOMIC DNA]</scope>
</reference>
<dbReference type="Proteomes" id="UP001054837">
    <property type="component" value="Unassembled WGS sequence"/>
</dbReference>
<dbReference type="AlphaFoldDB" id="A0AAV4V683"/>
<keyword evidence="2" id="KW-1185">Reference proteome</keyword>
<gene>
    <name evidence="1" type="ORF">CDAR_525771</name>
</gene>
<evidence type="ECO:0000313" key="1">
    <source>
        <dbReference type="EMBL" id="GIY65826.1"/>
    </source>
</evidence>
<dbReference type="EMBL" id="BPLQ01012478">
    <property type="protein sequence ID" value="GIY65826.1"/>
    <property type="molecule type" value="Genomic_DNA"/>
</dbReference>
<name>A0AAV4V683_9ARAC</name>
<protein>
    <submittedName>
        <fullName evidence="1">Uncharacterized protein</fullName>
    </submittedName>
</protein>
<comment type="caution">
    <text evidence="1">The sequence shown here is derived from an EMBL/GenBank/DDBJ whole genome shotgun (WGS) entry which is preliminary data.</text>
</comment>
<evidence type="ECO:0000313" key="2">
    <source>
        <dbReference type="Proteomes" id="UP001054837"/>
    </source>
</evidence>
<organism evidence="1 2">
    <name type="scientific">Caerostris darwini</name>
    <dbReference type="NCBI Taxonomy" id="1538125"/>
    <lineage>
        <taxon>Eukaryota</taxon>
        <taxon>Metazoa</taxon>
        <taxon>Ecdysozoa</taxon>
        <taxon>Arthropoda</taxon>
        <taxon>Chelicerata</taxon>
        <taxon>Arachnida</taxon>
        <taxon>Araneae</taxon>
        <taxon>Araneomorphae</taxon>
        <taxon>Entelegynae</taxon>
        <taxon>Araneoidea</taxon>
        <taxon>Araneidae</taxon>
        <taxon>Caerostris</taxon>
    </lineage>
</organism>
<sequence length="55" mass="6173">SFTLANDQKPVWPCLRTLPGRDLVEVRLPKESHSEKKLQIDALTGDRLLAVVSCQ</sequence>
<proteinExistence type="predicted"/>
<feature type="non-terminal residue" evidence="1">
    <location>
        <position position="1"/>
    </location>
</feature>
<accession>A0AAV4V683</accession>